<evidence type="ECO:0000313" key="1">
    <source>
        <dbReference type="EMBL" id="DAF96270.1"/>
    </source>
</evidence>
<proteinExistence type="predicted"/>
<protein>
    <submittedName>
        <fullName evidence="1">Uncharacterized protein</fullName>
    </submittedName>
</protein>
<dbReference type="EMBL" id="BK016114">
    <property type="protein sequence ID" value="DAF96270.1"/>
    <property type="molecule type" value="Genomic_DNA"/>
</dbReference>
<reference evidence="1" key="1">
    <citation type="journal article" date="2021" name="Proc. Natl. Acad. Sci. U.S.A.">
        <title>A Catalog of Tens of Thousands of Viruses from Human Metagenomes Reveals Hidden Associations with Chronic Diseases.</title>
        <authorList>
            <person name="Tisza M.J."/>
            <person name="Buck C.B."/>
        </authorList>
    </citation>
    <scope>NUCLEOTIDE SEQUENCE</scope>
    <source>
        <strain evidence="1">CtG4L18</strain>
    </source>
</reference>
<accession>A0A8S5UPF9</accession>
<name>A0A8S5UPF9_9CAUD</name>
<sequence>MGVFYSLLQLYVIENLGKWLIQVNCLILIKLYE</sequence>
<organism evidence="1">
    <name type="scientific">Podoviridae sp. ctG4L18</name>
    <dbReference type="NCBI Taxonomy" id="2825234"/>
    <lineage>
        <taxon>Viruses</taxon>
        <taxon>Duplodnaviria</taxon>
        <taxon>Heunggongvirae</taxon>
        <taxon>Uroviricota</taxon>
        <taxon>Caudoviricetes</taxon>
    </lineage>
</organism>